<dbReference type="EMBL" id="AMZH03016774">
    <property type="protein sequence ID" value="RRT43984.1"/>
    <property type="molecule type" value="Genomic_DNA"/>
</dbReference>
<comment type="caution">
    <text evidence="1">The sequence shown here is derived from an EMBL/GenBank/DDBJ whole genome shotgun (WGS) entry which is preliminary data.</text>
</comment>
<accession>A0A426XX00</accession>
<evidence type="ECO:0000313" key="2">
    <source>
        <dbReference type="Proteomes" id="UP000287651"/>
    </source>
</evidence>
<sequence length="77" mass="8419">MRTARYWVPYRTEINSVRQQEPVRRTLPKVKGIITVLLGAIVRTPVGGSSVGVKGHYVNVVRLEGSVSDATVTVEAV</sequence>
<name>A0A426XX00_ENSVE</name>
<evidence type="ECO:0000313" key="1">
    <source>
        <dbReference type="EMBL" id="RRT43984.1"/>
    </source>
</evidence>
<dbReference type="AlphaFoldDB" id="A0A426XX00"/>
<dbReference type="Proteomes" id="UP000287651">
    <property type="component" value="Unassembled WGS sequence"/>
</dbReference>
<proteinExistence type="predicted"/>
<gene>
    <name evidence="1" type="ORF">B296_00056061</name>
</gene>
<reference evidence="1 2" key="1">
    <citation type="journal article" date="2014" name="Agronomy (Basel)">
        <title>A Draft Genome Sequence for Ensete ventricosum, the Drought-Tolerant Tree Against Hunger.</title>
        <authorList>
            <person name="Harrison J."/>
            <person name="Moore K.A."/>
            <person name="Paszkiewicz K."/>
            <person name="Jones T."/>
            <person name="Grant M."/>
            <person name="Ambacheew D."/>
            <person name="Muzemil S."/>
            <person name="Studholme D.J."/>
        </authorList>
    </citation>
    <scope>NUCLEOTIDE SEQUENCE [LARGE SCALE GENOMIC DNA]</scope>
</reference>
<organism evidence="1 2">
    <name type="scientific">Ensete ventricosum</name>
    <name type="common">Abyssinian banana</name>
    <name type="synonym">Musa ensete</name>
    <dbReference type="NCBI Taxonomy" id="4639"/>
    <lineage>
        <taxon>Eukaryota</taxon>
        <taxon>Viridiplantae</taxon>
        <taxon>Streptophyta</taxon>
        <taxon>Embryophyta</taxon>
        <taxon>Tracheophyta</taxon>
        <taxon>Spermatophyta</taxon>
        <taxon>Magnoliopsida</taxon>
        <taxon>Liliopsida</taxon>
        <taxon>Zingiberales</taxon>
        <taxon>Musaceae</taxon>
        <taxon>Ensete</taxon>
    </lineage>
</organism>
<protein>
    <submittedName>
        <fullName evidence="1">Uncharacterized protein</fullName>
    </submittedName>
</protein>